<sequence length="143" mass="15957">MKLALIAIVTLTLMACSSRAPQSCSQVSSYLVPDSDQNLYSVMILDIDGVPVPPQPVYQLTKGEHKIKVAALIHAPDLDIALKYRVPKTRSLSFDAGYRYHLAAKLKEPLPSSVLNTDYWQVVTWKKQEVTCDKQGNKNRTPD</sequence>
<keyword evidence="3" id="KW-1185">Reference proteome</keyword>
<dbReference type="RefSeq" id="WP_121837189.1">
    <property type="nucleotide sequence ID" value="NZ_ML014754.1"/>
</dbReference>
<protein>
    <recommendedName>
        <fullName evidence="4">Lipoprotein</fullName>
    </recommendedName>
</protein>
<proteinExistence type="predicted"/>
<evidence type="ECO:0000313" key="3">
    <source>
        <dbReference type="Proteomes" id="UP000281474"/>
    </source>
</evidence>
<dbReference type="PROSITE" id="PS51257">
    <property type="entry name" value="PROKAR_LIPOPROTEIN"/>
    <property type="match status" value="1"/>
</dbReference>
<evidence type="ECO:0000256" key="1">
    <source>
        <dbReference type="SAM" id="SignalP"/>
    </source>
</evidence>
<name>A0A3L8Q1J1_9GAMM</name>
<evidence type="ECO:0000313" key="2">
    <source>
        <dbReference type="EMBL" id="RLV61516.1"/>
    </source>
</evidence>
<accession>A0A3L8Q1J1</accession>
<dbReference type="AlphaFoldDB" id="A0A3L8Q1J1"/>
<evidence type="ECO:0008006" key="4">
    <source>
        <dbReference type="Google" id="ProtNLM"/>
    </source>
</evidence>
<dbReference type="OrthoDB" id="6402251at2"/>
<keyword evidence="1" id="KW-0732">Signal</keyword>
<gene>
    <name evidence="2" type="ORF">D5018_01325</name>
</gene>
<reference evidence="2 3" key="1">
    <citation type="submission" date="2018-09" db="EMBL/GenBank/DDBJ databases">
        <title>Phylogeny of the Shewanellaceae, and recommendation for two new genera, Pseudoshewanella and Parashewanella.</title>
        <authorList>
            <person name="Wang G."/>
        </authorList>
    </citation>
    <scope>NUCLEOTIDE SEQUENCE [LARGE SCALE GENOMIC DNA]</scope>
    <source>
        <strain evidence="2 3">C51</strain>
    </source>
</reference>
<dbReference type="Proteomes" id="UP000281474">
    <property type="component" value="Unassembled WGS sequence"/>
</dbReference>
<organism evidence="2 3">
    <name type="scientific">Parashewanella curva</name>
    <dbReference type="NCBI Taxonomy" id="2338552"/>
    <lineage>
        <taxon>Bacteria</taxon>
        <taxon>Pseudomonadati</taxon>
        <taxon>Pseudomonadota</taxon>
        <taxon>Gammaproteobacteria</taxon>
        <taxon>Alteromonadales</taxon>
        <taxon>Shewanellaceae</taxon>
        <taxon>Parashewanella</taxon>
    </lineage>
</organism>
<feature type="chain" id="PRO_5018254379" description="Lipoprotein" evidence="1">
    <location>
        <begin position="21"/>
        <end position="143"/>
    </location>
</feature>
<feature type="signal peptide" evidence="1">
    <location>
        <begin position="1"/>
        <end position="20"/>
    </location>
</feature>
<comment type="caution">
    <text evidence="2">The sequence shown here is derived from an EMBL/GenBank/DDBJ whole genome shotgun (WGS) entry which is preliminary data.</text>
</comment>
<dbReference type="EMBL" id="QZEI01000002">
    <property type="protein sequence ID" value="RLV61516.1"/>
    <property type="molecule type" value="Genomic_DNA"/>
</dbReference>